<accession>A0A2M4CEI8</accession>
<proteinExistence type="predicted"/>
<feature type="chain" id="PRO_5014727533" evidence="1">
    <location>
        <begin position="22"/>
        <end position="69"/>
    </location>
</feature>
<feature type="signal peptide" evidence="1">
    <location>
        <begin position="1"/>
        <end position="21"/>
    </location>
</feature>
<dbReference type="EMBL" id="GGFJ01014601">
    <property type="protein sequence ID" value="MBW63742.1"/>
    <property type="molecule type" value="Transcribed_RNA"/>
</dbReference>
<sequence length="69" mass="7577">MFVYLCLCVLLLADDKAKAIARPTRPVAASPLTAYADTLQPCRSFRLSVQKLTNLMATKCTTSVTTLNR</sequence>
<reference evidence="2" key="1">
    <citation type="submission" date="2018-01" db="EMBL/GenBank/DDBJ databases">
        <title>An insight into the sialome of Amazonian anophelines.</title>
        <authorList>
            <person name="Ribeiro J.M."/>
            <person name="Scarpassa V."/>
            <person name="Calvo E."/>
        </authorList>
    </citation>
    <scope>NUCLEOTIDE SEQUENCE</scope>
    <source>
        <tissue evidence="2">Salivary glands</tissue>
    </source>
</reference>
<name>A0A2M4CEI8_9DIPT</name>
<organism evidence="2">
    <name type="scientific">Anopheles marajoara</name>
    <dbReference type="NCBI Taxonomy" id="58244"/>
    <lineage>
        <taxon>Eukaryota</taxon>
        <taxon>Metazoa</taxon>
        <taxon>Ecdysozoa</taxon>
        <taxon>Arthropoda</taxon>
        <taxon>Hexapoda</taxon>
        <taxon>Insecta</taxon>
        <taxon>Pterygota</taxon>
        <taxon>Neoptera</taxon>
        <taxon>Endopterygota</taxon>
        <taxon>Diptera</taxon>
        <taxon>Nematocera</taxon>
        <taxon>Culicoidea</taxon>
        <taxon>Culicidae</taxon>
        <taxon>Anophelinae</taxon>
        <taxon>Anopheles</taxon>
    </lineage>
</organism>
<evidence type="ECO:0000256" key="1">
    <source>
        <dbReference type="SAM" id="SignalP"/>
    </source>
</evidence>
<dbReference type="AlphaFoldDB" id="A0A2M4CEI8"/>
<protein>
    <submittedName>
        <fullName evidence="2">Putative secreted protein</fullName>
    </submittedName>
</protein>
<keyword evidence="1" id="KW-0732">Signal</keyword>
<evidence type="ECO:0000313" key="2">
    <source>
        <dbReference type="EMBL" id="MBW63742.1"/>
    </source>
</evidence>